<dbReference type="EMBL" id="JBFDAA010000004">
    <property type="protein sequence ID" value="KAL1137843.1"/>
    <property type="molecule type" value="Genomic_DNA"/>
</dbReference>
<feature type="compositionally biased region" description="Basic and acidic residues" evidence="1">
    <location>
        <begin position="225"/>
        <end position="234"/>
    </location>
</feature>
<name>A0ABD0ZAH0_9HEMI</name>
<dbReference type="AlphaFoldDB" id="A0ABD0ZAH0"/>
<accession>A0ABD0ZAH0</accession>
<reference evidence="2 3" key="1">
    <citation type="submission" date="2024-07" db="EMBL/GenBank/DDBJ databases">
        <title>Chromosome-level genome assembly of the water stick insect Ranatra chinensis (Heteroptera: Nepidae).</title>
        <authorList>
            <person name="Liu X."/>
        </authorList>
    </citation>
    <scope>NUCLEOTIDE SEQUENCE [LARGE SCALE GENOMIC DNA]</scope>
    <source>
        <strain evidence="2">Cailab_2021Rc</strain>
        <tissue evidence="2">Muscle</tissue>
    </source>
</reference>
<gene>
    <name evidence="2" type="ORF">AAG570_009539</name>
</gene>
<keyword evidence="3" id="KW-1185">Reference proteome</keyword>
<evidence type="ECO:0000313" key="2">
    <source>
        <dbReference type="EMBL" id="KAL1137843.1"/>
    </source>
</evidence>
<protein>
    <submittedName>
        <fullName evidence="2">Uncharacterized protein</fullName>
    </submittedName>
</protein>
<proteinExistence type="predicted"/>
<evidence type="ECO:0000256" key="1">
    <source>
        <dbReference type="SAM" id="MobiDB-lite"/>
    </source>
</evidence>
<dbReference type="Proteomes" id="UP001558652">
    <property type="component" value="Unassembled WGS sequence"/>
</dbReference>
<feature type="region of interest" description="Disordered" evidence="1">
    <location>
        <begin position="225"/>
        <end position="246"/>
    </location>
</feature>
<comment type="caution">
    <text evidence="2">The sequence shown here is derived from an EMBL/GenBank/DDBJ whole genome shotgun (WGS) entry which is preliminary data.</text>
</comment>
<organism evidence="2 3">
    <name type="scientific">Ranatra chinensis</name>
    <dbReference type="NCBI Taxonomy" id="642074"/>
    <lineage>
        <taxon>Eukaryota</taxon>
        <taxon>Metazoa</taxon>
        <taxon>Ecdysozoa</taxon>
        <taxon>Arthropoda</taxon>
        <taxon>Hexapoda</taxon>
        <taxon>Insecta</taxon>
        <taxon>Pterygota</taxon>
        <taxon>Neoptera</taxon>
        <taxon>Paraneoptera</taxon>
        <taxon>Hemiptera</taxon>
        <taxon>Heteroptera</taxon>
        <taxon>Panheteroptera</taxon>
        <taxon>Nepomorpha</taxon>
        <taxon>Nepidae</taxon>
        <taxon>Ranatrinae</taxon>
        <taxon>Ranatra</taxon>
    </lineage>
</organism>
<evidence type="ECO:0000313" key="3">
    <source>
        <dbReference type="Proteomes" id="UP001558652"/>
    </source>
</evidence>
<sequence length="246" mass="27728">MRVRGDKELWEGAGVEWHVGRGLVAEVVEGRGLGWRGTGSLYAPLSALPVGLPSAPVYPADICRFSQLNALNLNFLLSFSVIPKEEKAFPSTRVHLEFKSSRLDREEDWFFHGHVWAYPYGLTPTFKPQLGLFRQELLEKVYLPSAELSWSYFTLVFSVVTAVARTTIRTVPLKMAIDRNRLAPSKSEQETTNPVCTNYVVSVQQISIDSGAEISTYHEIESKAIDPRYEKQPQDNDLITRGPSLR</sequence>